<organism evidence="2 3">
    <name type="scientific">Ruminococcus flavefaciens</name>
    <dbReference type="NCBI Taxonomy" id="1265"/>
    <lineage>
        <taxon>Bacteria</taxon>
        <taxon>Bacillati</taxon>
        <taxon>Bacillota</taxon>
        <taxon>Clostridia</taxon>
        <taxon>Eubacteriales</taxon>
        <taxon>Oscillospiraceae</taxon>
        <taxon>Ruminococcus</taxon>
    </lineage>
</organism>
<accession>A0A1K1M8N3</accession>
<evidence type="ECO:0000256" key="1">
    <source>
        <dbReference type="SAM" id="Phobius"/>
    </source>
</evidence>
<keyword evidence="1" id="KW-0812">Transmembrane</keyword>
<keyword evidence="1" id="KW-1133">Transmembrane helix</keyword>
<name>A0A1K1M8N3_RUMFL</name>
<protein>
    <submittedName>
        <fullName evidence="2">Uncharacterized protein</fullName>
    </submittedName>
</protein>
<dbReference type="EMBL" id="FPIP01000002">
    <property type="protein sequence ID" value="SFW19500.1"/>
    <property type="molecule type" value="Genomic_DNA"/>
</dbReference>
<dbReference type="AlphaFoldDB" id="A0A1K1M8N3"/>
<feature type="transmembrane region" description="Helical" evidence="1">
    <location>
        <begin position="72"/>
        <end position="93"/>
    </location>
</feature>
<evidence type="ECO:0000313" key="2">
    <source>
        <dbReference type="EMBL" id="SFW19500.1"/>
    </source>
</evidence>
<gene>
    <name evidence="2" type="ORF">SAMN02910280_0957</name>
</gene>
<reference evidence="2 3" key="1">
    <citation type="submission" date="2016-11" db="EMBL/GenBank/DDBJ databases">
        <authorList>
            <person name="Jaros S."/>
            <person name="Januszkiewicz K."/>
            <person name="Wedrychowicz H."/>
        </authorList>
    </citation>
    <scope>NUCLEOTIDE SEQUENCE [LARGE SCALE GENOMIC DNA]</scope>
    <source>
        <strain evidence="2 3">YL228</strain>
    </source>
</reference>
<feature type="transmembrane region" description="Helical" evidence="1">
    <location>
        <begin position="44"/>
        <end position="66"/>
    </location>
</feature>
<dbReference type="RefSeq" id="WP_072299345.1">
    <property type="nucleotide sequence ID" value="NZ_CAMIZA010000050.1"/>
</dbReference>
<evidence type="ECO:0000313" key="3">
    <source>
        <dbReference type="Proteomes" id="UP000183461"/>
    </source>
</evidence>
<sequence>MTEYLTNYMKYIQERLEKCQSSEELDEIMAEHKDKIAFMQHERIVHFLVTMLFAFILIVFFAVLIFKVNLAVLALVTIVLVLLMFYIKHYYFLENTVQKMYKVYDSILEKQKKLKESAK</sequence>
<keyword evidence="1" id="KW-0472">Membrane</keyword>
<proteinExistence type="predicted"/>
<dbReference type="Proteomes" id="UP000183461">
    <property type="component" value="Unassembled WGS sequence"/>
</dbReference>